<dbReference type="InterPro" id="IPR047534">
    <property type="entry name" value="BRcat_RBR_parkin"/>
</dbReference>
<comment type="pathway">
    <text evidence="4 19">Protein modification; protein ubiquitination.</text>
</comment>
<dbReference type="Gene3D" id="3.30.40.10">
    <property type="entry name" value="Zinc/RING finger domain, C3HC4 (zinc finger)"/>
    <property type="match status" value="1"/>
</dbReference>
<dbReference type="Pfam" id="PF22605">
    <property type="entry name" value="IBR_2"/>
    <property type="match status" value="1"/>
</dbReference>
<dbReference type="InterPro" id="IPR041170">
    <property type="entry name" value="Znf-RING_14"/>
</dbReference>
<evidence type="ECO:0000256" key="10">
    <source>
        <dbReference type="ARBA" id="ARBA00022737"/>
    </source>
</evidence>
<dbReference type="VEuPathDB" id="VectorBase:GAUT034406"/>
<evidence type="ECO:0000256" key="12">
    <source>
        <dbReference type="ARBA" id="ARBA00022786"/>
    </source>
</evidence>
<dbReference type="GO" id="GO:0016567">
    <property type="term" value="P:protein ubiquitination"/>
    <property type="evidence" value="ECO:0007669"/>
    <property type="project" value="UniProtKB-UniRule"/>
</dbReference>
<comment type="similarity">
    <text evidence="17 19">Belongs to the RBR family. Parkin subfamily.</text>
</comment>
<evidence type="ECO:0000256" key="6">
    <source>
        <dbReference type="ARBA" id="ARBA00022490"/>
    </source>
</evidence>
<evidence type="ECO:0000259" key="21">
    <source>
        <dbReference type="PROSITE" id="PS50053"/>
    </source>
</evidence>
<evidence type="ECO:0000259" key="22">
    <source>
        <dbReference type="PROSITE" id="PS51873"/>
    </source>
</evidence>
<dbReference type="PIRSF" id="PIRSF037880">
    <property type="entry name" value="Parkin"/>
    <property type="match status" value="1"/>
</dbReference>
<evidence type="ECO:0000256" key="1">
    <source>
        <dbReference type="ARBA" id="ARBA00001798"/>
    </source>
</evidence>
<dbReference type="EnsemblMetazoa" id="GAUT034406-RA">
    <property type="protein sequence ID" value="GAUT034406-PA"/>
    <property type="gene ID" value="GAUT034406"/>
</dbReference>
<dbReference type="InterPro" id="IPR031127">
    <property type="entry name" value="E3_UB_ligase_RBR"/>
</dbReference>
<keyword evidence="6" id="KW-0963">Cytoplasm</keyword>
<dbReference type="InterPro" id="IPR029071">
    <property type="entry name" value="Ubiquitin-like_domsf"/>
</dbReference>
<dbReference type="GO" id="GO:0000151">
    <property type="term" value="C:ubiquitin ligase complex"/>
    <property type="evidence" value="ECO:0007669"/>
    <property type="project" value="UniProtKB-UniRule"/>
</dbReference>
<dbReference type="STRING" id="7395.A0A1A9VE65"/>
<comment type="function">
    <text evidence="19">Functions within a multiprotein E3 ubiquitin ligase complex, catalyzing the covalent attachment of ubiquitin moieties onto substrate proteins.</text>
</comment>
<evidence type="ECO:0000256" key="9">
    <source>
        <dbReference type="ARBA" id="ARBA00022723"/>
    </source>
</evidence>
<dbReference type="SMART" id="SM00213">
    <property type="entry name" value="UBQ"/>
    <property type="match status" value="1"/>
</dbReference>
<name>A0A1A9VE65_GLOAU</name>
<dbReference type="UniPathway" id="UPA00143"/>
<keyword evidence="24" id="KW-1185">Reference proteome</keyword>
<dbReference type="PRINTS" id="PR01475">
    <property type="entry name" value="PARKIN"/>
</dbReference>
<sequence>MIFMLNILKAFFNKMLELLSFGRKSITNSLNIYVKTNTGRTLSVNLEPKWDIKNVKEILAPQLGLQPYEVKIIFAGKELSDATTIEECDLGQQSILHAVQVRARPAKQRKKSMHSMVTEEEATSEEVPSKPLCETLLDVQFQNEEKVQGPETVREHERVHFFVHCSQCNKLCKGKLRVRCSLCKGGAFTVHRDPECWDDVLRCRRIRGHCESHEIACVDNKNDGDPPFAEFYFKCAEHVSGGEKDFAAPLNLVKMNTKGVPCLACTDISEIVLVFPCASKHVTCLDCFLQYCRSRLLERQFMPHPDVGYTLSCPAGCENSFIEEIHHFKLLTREEYDRYQHFATEEYVLQAGGVLCPQPGCGMGLLVDPDCKKVTCQNGCGYVFCRNCLQGYHLGDCLPDSVNDGDSSSCEYSVDPNRAAEARWDEASNVTIKVLTKPCPKCRTATERDGGCMHMVCTRSGCGFEWCWICQTEWTRDCMGAHWFG</sequence>
<dbReference type="SMART" id="SM00647">
    <property type="entry name" value="IBR"/>
    <property type="match status" value="2"/>
</dbReference>
<feature type="domain" description="Ubiquitin-like" evidence="21">
    <location>
        <begin position="30"/>
        <end position="99"/>
    </location>
</feature>
<evidence type="ECO:0000256" key="15">
    <source>
        <dbReference type="ARBA" id="ARBA00023006"/>
    </source>
</evidence>
<dbReference type="FunFam" id="2.20.25.20:FF:000008">
    <property type="entry name" value="E3 ubiquitin-protein ligase parkin"/>
    <property type="match status" value="1"/>
</dbReference>
<dbReference type="CDD" id="cd01798">
    <property type="entry name" value="Ubl_parkin"/>
    <property type="match status" value="1"/>
</dbReference>
<proteinExistence type="inferred from homology"/>
<dbReference type="Gene3D" id="3.10.20.90">
    <property type="entry name" value="Phosphatidylinositol 3-kinase Catalytic Subunit, Chain A, domain 1"/>
    <property type="match status" value="1"/>
</dbReference>
<keyword evidence="8" id="KW-0808">Transferase</keyword>
<comment type="subunit">
    <text evidence="19">Forms an E3 ubiquitin ligase complex.</text>
</comment>
<evidence type="ECO:0000256" key="14">
    <source>
        <dbReference type="ARBA" id="ARBA00022843"/>
    </source>
</evidence>
<dbReference type="CDD" id="cd21382">
    <property type="entry name" value="RING0_parkin"/>
    <property type="match status" value="1"/>
</dbReference>
<keyword evidence="12 19" id="KW-0833">Ubl conjugation pathway</keyword>
<evidence type="ECO:0000313" key="24">
    <source>
        <dbReference type="Proteomes" id="UP000078200"/>
    </source>
</evidence>
<dbReference type="InterPro" id="IPR054694">
    <property type="entry name" value="Parkin-like_IBR"/>
</dbReference>
<dbReference type="CDD" id="cd20340">
    <property type="entry name" value="BRcat_RBR_parkin"/>
    <property type="match status" value="1"/>
</dbReference>
<dbReference type="PROSITE" id="PS50053">
    <property type="entry name" value="UBIQUITIN_2"/>
    <property type="match status" value="1"/>
</dbReference>
<dbReference type="CDD" id="cd20357">
    <property type="entry name" value="Rcat_RBR_parkin"/>
    <property type="match status" value="1"/>
</dbReference>
<dbReference type="GO" id="GO:0000423">
    <property type="term" value="P:mitophagy"/>
    <property type="evidence" value="ECO:0007669"/>
    <property type="project" value="UniProtKB-ARBA"/>
</dbReference>
<keyword evidence="14 19" id="KW-0832">Ubl conjugation</keyword>
<dbReference type="InterPro" id="IPR041565">
    <property type="entry name" value="Parkin_Znf-RING"/>
</dbReference>
<dbReference type="GO" id="GO:0008270">
    <property type="term" value="F:zinc ion binding"/>
    <property type="evidence" value="ECO:0007669"/>
    <property type="project" value="UniProtKB-KW"/>
</dbReference>
<comment type="catalytic activity">
    <reaction evidence="1 19">
        <text>[E2 ubiquitin-conjugating enzyme]-S-ubiquitinyl-L-cysteine + [acceptor protein]-L-lysine = [E2 ubiquitin-conjugating enzyme]-L-cysteine + [acceptor protein]-N(6)-ubiquitinyl-L-lysine.</text>
        <dbReference type="EC" id="2.3.2.31"/>
    </reaction>
</comment>
<dbReference type="FunFam" id="1.20.120.1750:FF:000009">
    <property type="entry name" value="E3 ubiquitin-protein ligase parkin"/>
    <property type="match status" value="1"/>
</dbReference>
<evidence type="ECO:0000256" key="11">
    <source>
        <dbReference type="ARBA" id="ARBA00022771"/>
    </source>
</evidence>
<keyword evidence="11" id="KW-0863">Zinc-finger</keyword>
<dbReference type="InterPro" id="IPR044066">
    <property type="entry name" value="TRIAD_supradom"/>
</dbReference>
<dbReference type="InterPro" id="IPR000626">
    <property type="entry name" value="Ubiquitin-like_dom"/>
</dbReference>
<keyword evidence="13 19" id="KW-0862">Zinc</keyword>
<evidence type="ECO:0000256" key="4">
    <source>
        <dbReference type="ARBA" id="ARBA00004906"/>
    </source>
</evidence>
<feature type="domain" description="RING-type" evidence="22">
    <location>
        <begin position="258"/>
        <end position="485"/>
    </location>
</feature>
<keyword evidence="15 19" id="KW-0072">Autophagy</keyword>
<dbReference type="Pfam" id="PF17978">
    <property type="entry name" value="zf-RING_14"/>
    <property type="match status" value="1"/>
</dbReference>
<comment type="subcellular location">
    <subcellularLocation>
        <location evidence="3">Cytoplasm</location>
        <location evidence="3">Cytosol</location>
    </subcellularLocation>
    <subcellularLocation>
        <location evidence="2 19">Mitochondrion</location>
    </subcellularLocation>
</comment>
<dbReference type="CDD" id="cd16627">
    <property type="entry name" value="RING-HC_RBR_parkin"/>
    <property type="match status" value="1"/>
</dbReference>
<evidence type="ECO:0000313" key="23">
    <source>
        <dbReference type="EnsemblMetazoa" id="GAUT034406-PA"/>
    </source>
</evidence>
<accession>A0A1A9VE65</accession>
<dbReference type="SUPFAM" id="SSF54236">
    <property type="entry name" value="Ubiquitin-like"/>
    <property type="match status" value="1"/>
</dbReference>
<keyword evidence="7" id="KW-0597">Phosphoprotein</keyword>
<dbReference type="Proteomes" id="UP000078200">
    <property type="component" value="Unassembled WGS sequence"/>
</dbReference>
<dbReference type="Pfam" id="PF17976">
    <property type="entry name" value="zf-RING_12"/>
    <property type="match status" value="1"/>
</dbReference>
<evidence type="ECO:0000256" key="17">
    <source>
        <dbReference type="ARBA" id="ARBA00029442"/>
    </source>
</evidence>
<dbReference type="GO" id="GO:1902532">
    <property type="term" value="P:negative regulation of intracellular signal transduction"/>
    <property type="evidence" value="ECO:0007669"/>
    <property type="project" value="UniProtKB-ARBA"/>
</dbReference>
<dbReference type="GO" id="GO:0061630">
    <property type="term" value="F:ubiquitin protein ligase activity"/>
    <property type="evidence" value="ECO:0007669"/>
    <property type="project" value="UniProtKB-EC"/>
</dbReference>
<dbReference type="Gene3D" id="2.20.25.20">
    <property type="match status" value="1"/>
</dbReference>
<dbReference type="GO" id="GO:0005829">
    <property type="term" value="C:cytosol"/>
    <property type="evidence" value="ECO:0007669"/>
    <property type="project" value="UniProtKB-SubCell"/>
</dbReference>
<evidence type="ECO:0000256" key="8">
    <source>
        <dbReference type="ARBA" id="ARBA00022679"/>
    </source>
</evidence>
<evidence type="ECO:0000256" key="18">
    <source>
        <dbReference type="ARBA" id="ARBA00029536"/>
    </source>
</evidence>
<dbReference type="Gene3D" id="1.20.120.1750">
    <property type="match status" value="1"/>
</dbReference>
<dbReference type="SUPFAM" id="SSF57850">
    <property type="entry name" value="RING/U-box"/>
    <property type="match status" value="2"/>
</dbReference>
<protein>
    <recommendedName>
        <fullName evidence="18 19">E3 ubiquitin-protein ligase parkin</fullName>
        <ecNumber evidence="5 19">2.3.2.31</ecNumber>
    </recommendedName>
</protein>
<keyword evidence="9 19" id="KW-0479">Metal-binding</keyword>
<dbReference type="GO" id="GO:0005739">
    <property type="term" value="C:mitochondrion"/>
    <property type="evidence" value="ECO:0007669"/>
    <property type="project" value="UniProtKB-SubCell"/>
</dbReference>
<evidence type="ECO:0000256" key="3">
    <source>
        <dbReference type="ARBA" id="ARBA00004514"/>
    </source>
</evidence>
<dbReference type="Pfam" id="PF00240">
    <property type="entry name" value="ubiquitin"/>
    <property type="match status" value="1"/>
</dbReference>
<keyword evidence="16 19" id="KW-0496">Mitochondrion</keyword>
<evidence type="ECO:0000256" key="13">
    <source>
        <dbReference type="ARBA" id="ARBA00022833"/>
    </source>
</evidence>
<dbReference type="GO" id="GO:0006950">
    <property type="term" value="P:response to stress"/>
    <property type="evidence" value="ECO:0007669"/>
    <property type="project" value="UniProtKB-ARBA"/>
</dbReference>
<dbReference type="InterPro" id="IPR002867">
    <property type="entry name" value="IBR_dom"/>
</dbReference>
<evidence type="ECO:0000256" key="19">
    <source>
        <dbReference type="PIRNR" id="PIRNR037880"/>
    </source>
</evidence>
<evidence type="ECO:0000256" key="2">
    <source>
        <dbReference type="ARBA" id="ARBA00004173"/>
    </source>
</evidence>
<evidence type="ECO:0000256" key="5">
    <source>
        <dbReference type="ARBA" id="ARBA00012251"/>
    </source>
</evidence>
<evidence type="ECO:0000256" key="20">
    <source>
        <dbReference type="PIRSR" id="PIRSR037880-1"/>
    </source>
</evidence>
<reference evidence="23" key="1">
    <citation type="submission" date="2020-05" db="UniProtKB">
        <authorList>
            <consortium name="EnsemblMetazoa"/>
        </authorList>
    </citation>
    <scope>IDENTIFICATION</scope>
    <source>
        <strain evidence="23">TTRI</strain>
    </source>
</reference>
<keyword evidence="10" id="KW-0677">Repeat</keyword>
<dbReference type="EC" id="2.3.2.31" evidence="5 19"/>
<dbReference type="PANTHER" id="PTHR11685">
    <property type="entry name" value="RBR FAMILY RING FINGER AND IBR DOMAIN-CONTAINING"/>
    <property type="match status" value="1"/>
</dbReference>
<dbReference type="AlphaFoldDB" id="A0A1A9VE65"/>
<dbReference type="PROSITE" id="PS51873">
    <property type="entry name" value="TRIAD"/>
    <property type="match status" value="1"/>
</dbReference>
<dbReference type="InterPro" id="IPR047536">
    <property type="entry name" value="Rcat_RBR_parkin"/>
</dbReference>
<dbReference type="InterPro" id="IPR047535">
    <property type="entry name" value="RING-HC_RBR_parkin"/>
</dbReference>
<dbReference type="GO" id="GO:0022603">
    <property type="term" value="P:regulation of anatomical structure morphogenesis"/>
    <property type="evidence" value="ECO:0007669"/>
    <property type="project" value="UniProtKB-ARBA"/>
</dbReference>
<dbReference type="InterPro" id="IPR013083">
    <property type="entry name" value="Znf_RING/FYVE/PHD"/>
</dbReference>
<dbReference type="GO" id="GO:0009896">
    <property type="term" value="P:positive regulation of catabolic process"/>
    <property type="evidence" value="ECO:0007669"/>
    <property type="project" value="UniProtKB-ARBA"/>
</dbReference>
<feature type="active site" evidence="20">
    <location>
        <position position="452"/>
    </location>
</feature>
<organism evidence="23 24">
    <name type="scientific">Glossina austeni</name>
    <name type="common">Savannah tsetse fly</name>
    <dbReference type="NCBI Taxonomy" id="7395"/>
    <lineage>
        <taxon>Eukaryota</taxon>
        <taxon>Metazoa</taxon>
        <taxon>Ecdysozoa</taxon>
        <taxon>Arthropoda</taxon>
        <taxon>Hexapoda</taxon>
        <taxon>Insecta</taxon>
        <taxon>Pterygota</taxon>
        <taxon>Neoptera</taxon>
        <taxon>Endopterygota</taxon>
        <taxon>Diptera</taxon>
        <taxon>Brachycera</taxon>
        <taxon>Muscomorpha</taxon>
        <taxon>Hippoboscoidea</taxon>
        <taxon>Glossinidae</taxon>
        <taxon>Glossina</taxon>
    </lineage>
</organism>
<evidence type="ECO:0000256" key="7">
    <source>
        <dbReference type="ARBA" id="ARBA00022553"/>
    </source>
</evidence>
<evidence type="ECO:0000256" key="16">
    <source>
        <dbReference type="ARBA" id="ARBA00023128"/>
    </source>
</evidence>
<dbReference type="InterPro" id="IPR003977">
    <property type="entry name" value="Parkin"/>
</dbReference>